<organism evidence="2 3">
    <name type="scientific">Aceticella autotrophica</name>
    <dbReference type="NCBI Taxonomy" id="2755338"/>
    <lineage>
        <taxon>Bacteria</taxon>
        <taxon>Bacillati</taxon>
        <taxon>Bacillota</taxon>
        <taxon>Clostridia</taxon>
        <taxon>Thermoanaerobacterales</taxon>
        <taxon>Thermoanaerobacteraceae</taxon>
        <taxon>Aceticella</taxon>
    </lineage>
</organism>
<dbReference type="Pfam" id="PF07963">
    <property type="entry name" value="N_methyl"/>
    <property type="match status" value="1"/>
</dbReference>
<dbReference type="EMBL" id="CP060096">
    <property type="protein sequence ID" value="QSZ28380.1"/>
    <property type="molecule type" value="Genomic_DNA"/>
</dbReference>
<keyword evidence="3" id="KW-1185">Reference proteome</keyword>
<evidence type="ECO:0000313" key="2">
    <source>
        <dbReference type="EMBL" id="QSZ28380.1"/>
    </source>
</evidence>
<dbReference type="InterPro" id="IPR012902">
    <property type="entry name" value="N_methyl_site"/>
</dbReference>
<accession>A0A975AXQ1</accession>
<dbReference type="KEGG" id="aaut:ACETAC_06310"/>
<evidence type="ECO:0000313" key="3">
    <source>
        <dbReference type="Proteomes" id="UP000671913"/>
    </source>
</evidence>
<proteinExistence type="predicted"/>
<feature type="transmembrane region" description="Helical" evidence="1">
    <location>
        <begin position="12"/>
        <end position="31"/>
    </location>
</feature>
<gene>
    <name evidence="2" type="ORF">ACETAC_06310</name>
</gene>
<sequence length="137" mass="15411">MRHLKDEFGMTLVEVLVSIAIFVIAAVPLLGCFYESVITNADSKIKTKEATIAQRVVENIKSGNVKDNKDVQEKITPLYIQEGYYPYIPNGYPKNFTDNVMEYKVEVKKLNSKLAPYTLFTVAPATSITSYLPPPIF</sequence>
<dbReference type="NCBIfam" id="TIGR02532">
    <property type="entry name" value="IV_pilin_GFxxxE"/>
    <property type="match status" value="1"/>
</dbReference>
<keyword evidence="1" id="KW-1133">Transmembrane helix</keyword>
<dbReference type="AlphaFoldDB" id="A0A975AXQ1"/>
<keyword evidence="1" id="KW-0812">Transmembrane</keyword>
<evidence type="ECO:0000256" key="1">
    <source>
        <dbReference type="SAM" id="Phobius"/>
    </source>
</evidence>
<reference evidence="2" key="1">
    <citation type="submission" date="2020-08" db="EMBL/GenBank/DDBJ databases">
        <title>Genomic insights into the carbon and energy metabolism of the first obligate autotrophic acetogenic bacterium Aceticella autotrophica gen. nov., sp. nov.</title>
        <authorList>
            <person name="Toshchakov S.V."/>
            <person name="Elcheninov A.G."/>
            <person name="Kublanov I.V."/>
            <person name="Frolov E.N."/>
            <person name="Lebedinsky A.V."/>
        </authorList>
    </citation>
    <scope>NUCLEOTIDE SEQUENCE</scope>
    <source>
        <strain evidence="2">3443-3Ac</strain>
    </source>
</reference>
<dbReference type="Proteomes" id="UP000671913">
    <property type="component" value="Chromosome"/>
</dbReference>
<name>A0A975AXQ1_9THEO</name>
<protein>
    <submittedName>
        <fullName evidence="2">Prepilin-type N-terminal cleavage/methylation domain-containing protein</fullName>
    </submittedName>
</protein>
<keyword evidence="1" id="KW-0472">Membrane</keyword>